<proteinExistence type="predicted"/>
<organism evidence="2 3">
    <name type="scientific">Mycobacteroides chelonae</name>
    <name type="common">Mycobacterium chelonae</name>
    <dbReference type="NCBI Taxonomy" id="1774"/>
    <lineage>
        <taxon>Bacteria</taxon>
        <taxon>Bacillati</taxon>
        <taxon>Actinomycetota</taxon>
        <taxon>Actinomycetes</taxon>
        <taxon>Mycobacteriales</taxon>
        <taxon>Mycobacteriaceae</taxon>
        <taxon>Mycobacteroides</taxon>
    </lineage>
</organism>
<gene>
    <name evidence="2" type="ORF">BKG82_26400</name>
</gene>
<dbReference type="Pfam" id="PF01381">
    <property type="entry name" value="HTH_3"/>
    <property type="match status" value="1"/>
</dbReference>
<dbReference type="CDD" id="cd00093">
    <property type="entry name" value="HTH_XRE"/>
    <property type="match status" value="1"/>
</dbReference>
<dbReference type="Gene3D" id="1.10.260.40">
    <property type="entry name" value="lambda repressor-like DNA-binding domains"/>
    <property type="match status" value="1"/>
</dbReference>
<evidence type="ECO:0000313" key="2">
    <source>
        <dbReference type="EMBL" id="OHU47189.1"/>
    </source>
</evidence>
<evidence type="ECO:0000259" key="1">
    <source>
        <dbReference type="PROSITE" id="PS50943"/>
    </source>
</evidence>
<sequence>MSLEEIAGQAAPPSLTDLVSESSTAAIAAKISARRQQLGISASQVAASANIKLEEYLRYEAGEEQPPLAVAAELSEALDISLPEMAGKIPKSMDFNGRWWAAWQGTELDSSKVDRHNMTMLRAGDSILVDDGWRGVFQVFRNEVLLGWYRPPVGTRSQQGVFLWFPTTDGEYAYGRWTGINDNNSIGSGWCVIAREEAKANELIERLVADNAQPRAALRLPPLSGWGT</sequence>
<dbReference type="SUPFAM" id="SSF47413">
    <property type="entry name" value="lambda repressor-like DNA-binding domains"/>
    <property type="match status" value="1"/>
</dbReference>
<dbReference type="Proteomes" id="UP000180043">
    <property type="component" value="Unassembled WGS sequence"/>
</dbReference>
<dbReference type="PROSITE" id="PS50943">
    <property type="entry name" value="HTH_CROC1"/>
    <property type="match status" value="1"/>
</dbReference>
<accession>A0A1S1LHC0</accession>
<dbReference type="EMBL" id="MLIQ01000042">
    <property type="protein sequence ID" value="OHU47189.1"/>
    <property type="molecule type" value="Genomic_DNA"/>
</dbReference>
<dbReference type="GO" id="GO:0003677">
    <property type="term" value="F:DNA binding"/>
    <property type="evidence" value="ECO:0007669"/>
    <property type="project" value="InterPro"/>
</dbReference>
<reference evidence="2 3" key="1">
    <citation type="submission" date="2016-10" db="EMBL/GenBank/DDBJ databases">
        <title>Evaluation of Human, Veterinary and Environmental Mycobacterium chelonae Isolates by Core Genome Phylogenomic Analysis, Targeted Gene Comparison, and Anti-microbial Susceptibility Patterns: A Tale of Mistaken Identities.</title>
        <authorList>
            <person name="Fogelson S.B."/>
            <person name="Camus A.C."/>
            <person name="Lorenz W."/>
            <person name="Vasireddy R."/>
            <person name="Vasireddy S."/>
            <person name="Smith T."/>
            <person name="Brown-Elliott B.A."/>
            <person name="Wallace R.J.Jr."/>
            <person name="Hasan N.A."/>
            <person name="Reischl U."/>
            <person name="Sanchez S."/>
        </authorList>
    </citation>
    <scope>NUCLEOTIDE SEQUENCE [LARGE SCALE GENOMIC DNA]</scope>
    <source>
        <strain evidence="2 3">15515</strain>
    </source>
</reference>
<dbReference type="InterPro" id="IPR010982">
    <property type="entry name" value="Lambda_DNA-bd_dom_sf"/>
</dbReference>
<dbReference type="InterPro" id="IPR001387">
    <property type="entry name" value="Cro/C1-type_HTH"/>
</dbReference>
<dbReference type="AlphaFoldDB" id="A0A1S1LHC0"/>
<name>A0A1S1LHC0_MYCCH</name>
<protein>
    <recommendedName>
        <fullName evidence="1">HTH cro/C1-type domain-containing protein</fullName>
    </recommendedName>
</protein>
<comment type="caution">
    <text evidence="2">The sequence shown here is derived from an EMBL/GenBank/DDBJ whole genome shotgun (WGS) entry which is preliminary data.</text>
</comment>
<feature type="domain" description="HTH cro/C1-type" evidence="1">
    <location>
        <begin position="31"/>
        <end position="85"/>
    </location>
</feature>
<evidence type="ECO:0000313" key="3">
    <source>
        <dbReference type="Proteomes" id="UP000180043"/>
    </source>
</evidence>
<dbReference type="SMART" id="SM00530">
    <property type="entry name" value="HTH_XRE"/>
    <property type="match status" value="1"/>
</dbReference>